<sequence>MPKRILICATQVPFVRGGAELLVEGLRDALRAAGHSVDVVSLPFAWQPHERIAESALAWRLLDLTHVNAVPVDQVICTKFPSYAVRHPRKVEWLVHQHRQ</sequence>
<dbReference type="PATRIC" id="fig|186479.3.peg.6644"/>
<keyword evidence="1" id="KW-0808">Transferase</keyword>
<dbReference type="SUPFAM" id="SSF53756">
    <property type="entry name" value="UDP-Glycosyltransferase/glycogen phosphorylase"/>
    <property type="match status" value="1"/>
</dbReference>
<evidence type="ECO:0000313" key="2">
    <source>
        <dbReference type="Proteomes" id="UP000050509"/>
    </source>
</evidence>
<dbReference type="Proteomes" id="UP000050509">
    <property type="component" value="Unassembled WGS sequence"/>
</dbReference>
<reference evidence="1 2" key="1">
    <citation type="submission" date="2015-09" db="EMBL/GenBank/DDBJ databases">
        <title>Draft genome sequence of Kouleothrix aurantiaca JCM 19913.</title>
        <authorList>
            <person name="Hemp J."/>
        </authorList>
    </citation>
    <scope>NUCLEOTIDE SEQUENCE [LARGE SCALE GENOMIC DNA]</scope>
    <source>
        <strain evidence="1 2">COM-B</strain>
    </source>
</reference>
<dbReference type="GO" id="GO:0016740">
    <property type="term" value="F:transferase activity"/>
    <property type="evidence" value="ECO:0007669"/>
    <property type="project" value="UniProtKB-KW"/>
</dbReference>
<name>A0A0P9F6J4_9CHLR</name>
<protein>
    <submittedName>
        <fullName evidence="1">Glycosyl transferase family 1</fullName>
    </submittedName>
</protein>
<feature type="non-terminal residue" evidence="1">
    <location>
        <position position="100"/>
    </location>
</feature>
<comment type="caution">
    <text evidence="1">The sequence shown here is derived from an EMBL/GenBank/DDBJ whole genome shotgun (WGS) entry which is preliminary data.</text>
</comment>
<accession>A0A0P9F6J4</accession>
<dbReference type="Gene3D" id="3.40.50.2000">
    <property type="entry name" value="Glycogen Phosphorylase B"/>
    <property type="match status" value="1"/>
</dbReference>
<proteinExistence type="predicted"/>
<gene>
    <name evidence="1" type="ORF">SE17_41260</name>
</gene>
<dbReference type="EMBL" id="LJCR01003180">
    <property type="protein sequence ID" value="KPV47843.1"/>
    <property type="molecule type" value="Genomic_DNA"/>
</dbReference>
<organism evidence="1 2">
    <name type="scientific">Kouleothrix aurantiaca</name>
    <dbReference type="NCBI Taxonomy" id="186479"/>
    <lineage>
        <taxon>Bacteria</taxon>
        <taxon>Bacillati</taxon>
        <taxon>Chloroflexota</taxon>
        <taxon>Chloroflexia</taxon>
        <taxon>Chloroflexales</taxon>
        <taxon>Roseiflexineae</taxon>
        <taxon>Roseiflexaceae</taxon>
        <taxon>Kouleothrix</taxon>
    </lineage>
</organism>
<keyword evidence="2" id="KW-1185">Reference proteome</keyword>
<dbReference type="AlphaFoldDB" id="A0A0P9F6J4"/>
<evidence type="ECO:0000313" key="1">
    <source>
        <dbReference type="EMBL" id="KPV47843.1"/>
    </source>
</evidence>